<evidence type="ECO:0000256" key="7">
    <source>
        <dbReference type="ARBA" id="ARBA00023004"/>
    </source>
</evidence>
<dbReference type="GO" id="GO:0046872">
    <property type="term" value="F:metal ion binding"/>
    <property type="evidence" value="ECO:0007669"/>
    <property type="project" value="UniProtKB-KW"/>
</dbReference>
<evidence type="ECO:0000256" key="8">
    <source>
        <dbReference type="ARBA" id="ARBA00023133"/>
    </source>
</evidence>
<dbReference type="InterPro" id="IPR050450">
    <property type="entry name" value="COX15/CtaA_HemeA_synthase"/>
</dbReference>
<feature type="transmembrane region" description="Helical" evidence="12">
    <location>
        <begin position="89"/>
        <end position="109"/>
    </location>
</feature>
<keyword evidence="5 12" id="KW-1133">Transmembrane helix</keyword>
<keyword evidence="6" id="KW-0560">Oxidoreductase</keyword>
<evidence type="ECO:0000256" key="11">
    <source>
        <dbReference type="ARBA" id="ARBA00023444"/>
    </source>
</evidence>
<dbReference type="GO" id="GO:0016020">
    <property type="term" value="C:membrane"/>
    <property type="evidence" value="ECO:0007669"/>
    <property type="project" value="UniProtKB-SubCell"/>
</dbReference>
<evidence type="ECO:0000256" key="5">
    <source>
        <dbReference type="ARBA" id="ARBA00022989"/>
    </source>
</evidence>
<keyword evidence="9 12" id="KW-0472">Membrane</keyword>
<evidence type="ECO:0000256" key="2">
    <source>
        <dbReference type="ARBA" id="ARBA00022475"/>
    </source>
</evidence>
<reference evidence="13 14" key="1">
    <citation type="submission" date="2020-07" db="EMBL/GenBank/DDBJ databases">
        <title>Sequencing the genomes of 1000 actinobacteria strains.</title>
        <authorList>
            <person name="Klenk H.-P."/>
        </authorList>
    </citation>
    <scope>NUCLEOTIDE SEQUENCE [LARGE SCALE GENOMIC DNA]</scope>
    <source>
        <strain evidence="13 14">DSM 45763</strain>
    </source>
</reference>
<keyword evidence="7" id="KW-0408">Iron</keyword>
<dbReference type="Proteomes" id="UP000576393">
    <property type="component" value="Unassembled WGS sequence"/>
</dbReference>
<keyword evidence="14" id="KW-1185">Reference proteome</keyword>
<keyword evidence="8" id="KW-0350">Heme biosynthesis</keyword>
<evidence type="ECO:0000256" key="6">
    <source>
        <dbReference type="ARBA" id="ARBA00023002"/>
    </source>
</evidence>
<evidence type="ECO:0000313" key="13">
    <source>
        <dbReference type="EMBL" id="NYF44084.1"/>
    </source>
</evidence>
<dbReference type="AlphaFoldDB" id="A0A852VAH8"/>
<evidence type="ECO:0000256" key="12">
    <source>
        <dbReference type="SAM" id="Phobius"/>
    </source>
</evidence>
<dbReference type="InterPro" id="IPR003780">
    <property type="entry name" value="COX15/CtaA_fam"/>
</dbReference>
<feature type="transmembrane region" description="Helical" evidence="12">
    <location>
        <begin position="30"/>
        <end position="50"/>
    </location>
</feature>
<feature type="transmembrane region" description="Helical" evidence="12">
    <location>
        <begin position="184"/>
        <end position="204"/>
    </location>
</feature>
<evidence type="ECO:0000313" key="14">
    <source>
        <dbReference type="Proteomes" id="UP000576393"/>
    </source>
</evidence>
<gene>
    <name evidence="13" type="ORF">HDA43_006311</name>
</gene>
<name>A0A852VAH8_9ACTN</name>
<comment type="pathway">
    <text evidence="11">Porphyrin-containing compound metabolism.</text>
</comment>
<evidence type="ECO:0000256" key="10">
    <source>
        <dbReference type="ARBA" id="ARBA00023157"/>
    </source>
</evidence>
<feature type="transmembrane region" description="Helical" evidence="12">
    <location>
        <begin position="224"/>
        <end position="247"/>
    </location>
</feature>
<sequence>MNHLFDQARRRAADLWLSMWSPTTATMRRWALAAVVANAGITVTGAAVRVTKSGLGCPTWPRCTPESLLPTAHSGISAANMAVEFGNRLLAFLVLAAGLGCLIAAARLAPRRRVLIGLALAQPAGVVAQSVWGGLVVRSALNPVTVSVHFLLSIALLAACVALYVRAGEGDGAPESLVHRDIRILGHVLVAAVAVLLVVGVVVTGTGPHSGDEIATRFPFDIQAVVRLHADVVYIVLGLTLALLLTLRVSGAPAHARRAALVLLGVELAQGVVGYVQYFLAVPAVLVGVHVLGATLVWIFTLRAVYALRARPALAVPSAERERLDPVPA</sequence>
<comment type="subcellular location">
    <subcellularLocation>
        <location evidence="1">Membrane</location>
        <topology evidence="1">Multi-pass membrane protein</topology>
    </subcellularLocation>
</comment>
<keyword evidence="4" id="KW-0479">Metal-binding</keyword>
<keyword evidence="10" id="KW-1015">Disulfide bond</keyword>
<feature type="transmembrane region" description="Helical" evidence="12">
    <location>
        <begin position="259"/>
        <end position="278"/>
    </location>
</feature>
<dbReference type="EMBL" id="JACCCO010000003">
    <property type="protein sequence ID" value="NYF44084.1"/>
    <property type="molecule type" value="Genomic_DNA"/>
</dbReference>
<keyword evidence="3 12" id="KW-0812">Transmembrane</keyword>
<evidence type="ECO:0000256" key="9">
    <source>
        <dbReference type="ARBA" id="ARBA00023136"/>
    </source>
</evidence>
<dbReference type="GO" id="GO:0016491">
    <property type="term" value="F:oxidoreductase activity"/>
    <property type="evidence" value="ECO:0007669"/>
    <property type="project" value="UniProtKB-KW"/>
</dbReference>
<feature type="transmembrane region" description="Helical" evidence="12">
    <location>
        <begin position="144"/>
        <end position="164"/>
    </location>
</feature>
<dbReference type="RefSeq" id="WP_312873629.1">
    <property type="nucleotide sequence ID" value="NZ_JACCCO010000003.1"/>
</dbReference>
<evidence type="ECO:0000256" key="3">
    <source>
        <dbReference type="ARBA" id="ARBA00022692"/>
    </source>
</evidence>
<comment type="caution">
    <text evidence="13">The sequence shown here is derived from an EMBL/GenBank/DDBJ whole genome shotgun (WGS) entry which is preliminary data.</text>
</comment>
<feature type="transmembrane region" description="Helical" evidence="12">
    <location>
        <begin position="284"/>
        <end position="306"/>
    </location>
</feature>
<dbReference type="GO" id="GO:0006784">
    <property type="term" value="P:heme A biosynthetic process"/>
    <property type="evidence" value="ECO:0007669"/>
    <property type="project" value="InterPro"/>
</dbReference>
<evidence type="ECO:0000256" key="4">
    <source>
        <dbReference type="ARBA" id="ARBA00022723"/>
    </source>
</evidence>
<dbReference type="PANTHER" id="PTHR35457:SF1">
    <property type="entry name" value="HEME A SYNTHASE"/>
    <property type="match status" value="1"/>
</dbReference>
<evidence type="ECO:0000256" key="1">
    <source>
        <dbReference type="ARBA" id="ARBA00004141"/>
    </source>
</evidence>
<proteinExistence type="predicted"/>
<keyword evidence="2" id="KW-1003">Cell membrane</keyword>
<organism evidence="13 14">
    <name type="scientific">Streptosporangium sandarakinum</name>
    <dbReference type="NCBI Taxonomy" id="1260955"/>
    <lineage>
        <taxon>Bacteria</taxon>
        <taxon>Bacillati</taxon>
        <taxon>Actinomycetota</taxon>
        <taxon>Actinomycetes</taxon>
        <taxon>Streptosporangiales</taxon>
        <taxon>Streptosporangiaceae</taxon>
        <taxon>Streptosporangium</taxon>
    </lineage>
</organism>
<dbReference type="Pfam" id="PF02628">
    <property type="entry name" value="COX15-CtaA"/>
    <property type="match status" value="1"/>
</dbReference>
<protein>
    <submittedName>
        <fullName evidence="13">Cytochrome c oxidase assembly protein subunit 15</fullName>
    </submittedName>
</protein>
<accession>A0A852VAH8</accession>
<dbReference type="PANTHER" id="PTHR35457">
    <property type="entry name" value="HEME A SYNTHASE"/>
    <property type="match status" value="1"/>
</dbReference>
<feature type="transmembrane region" description="Helical" evidence="12">
    <location>
        <begin position="114"/>
        <end position="132"/>
    </location>
</feature>